<feature type="signal peptide" evidence="3">
    <location>
        <begin position="1"/>
        <end position="30"/>
    </location>
</feature>
<dbReference type="GO" id="GO:0004806">
    <property type="term" value="F:triacylglycerol lipase activity"/>
    <property type="evidence" value="ECO:0007669"/>
    <property type="project" value="TreeGrafter"/>
</dbReference>
<organism evidence="5 6">
    <name type="scientific">Rubinisphaera italica</name>
    <dbReference type="NCBI Taxonomy" id="2527969"/>
    <lineage>
        <taxon>Bacteria</taxon>
        <taxon>Pseudomonadati</taxon>
        <taxon>Planctomycetota</taxon>
        <taxon>Planctomycetia</taxon>
        <taxon>Planctomycetales</taxon>
        <taxon>Planctomycetaceae</taxon>
        <taxon>Rubinisphaera</taxon>
    </lineage>
</organism>
<reference evidence="5 6" key="1">
    <citation type="submission" date="2019-02" db="EMBL/GenBank/DDBJ databases">
        <title>Deep-cultivation of Planctomycetes and their phenomic and genomic characterization uncovers novel biology.</title>
        <authorList>
            <person name="Wiegand S."/>
            <person name="Jogler M."/>
            <person name="Boedeker C."/>
            <person name="Pinto D."/>
            <person name="Vollmers J."/>
            <person name="Rivas-Marin E."/>
            <person name="Kohn T."/>
            <person name="Peeters S.H."/>
            <person name="Heuer A."/>
            <person name="Rast P."/>
            <person name="Oberbeckmann S."/>
            <person name="Bunk B."/>
            <person name="Jeske O."/>
            <person name="Meyerdierks A."/>
            <person name="Storesund J.E."/>
            <person name="Kallscheuer N."/>
            <person name="Luecker S."/>
            <person name="Lage O.M."/>
            <person name="Pohl T."/>
            <person name="Merkel B.J."/>
            <person name="Hornburger P."/>
            <person name="Mueller R.-W."/>
            <person name="Bruemmer F."/>
            <person name="Labrenz M."/>
            <person name="Spormann A.M."/>
            <person name="Op Den Camp H."/>
            <person name="Overmann J."/>
            <person name="Amann R."/>
            <person name="Jetten M.S.M."/>
            <person name="Mascher T."/>
            <person name="Medema M.H."/>
            <person name="Devos D.P."/>
            <person name="Kaster A.-K."/>
            <person name="Ovreas L."/>
            <person name="Rohde M."/>
            <person name="Galperin M.Y."/>
            <person name="Jogler C."/>
        </authorList>
    </citation>
    <scope>NUCLEOTIDE SEQUENCE [LARGE SCALE GENOMIC DNA]</scope>
    <source>
        <strain evidence="5 6">Pan54</strain>
    </source>
</reference>
<keyword evidence="6" id="KW-1185">Reference proteome</keyword>
<evidence type="ECO:0000259" key="4">
    <source>
        <dbReference type="Pfam" id="PF20434"/>
    </source>
</evidence>
<proteinExistence type="inferred from homology"/>
<feature type="chain" id="PRO_5022669089" evidence="3">
    <location>
        <begin position="31"/>
        <end position="298"/>
    </location>
</feature>
<accession>A0A5C5XAQ3</accession>
<dbReference type="InterPro" id="IPR050300">
    <property type="entry name" value="GDXG_lipolytic_enzyme"/>
</dbReference>
<dbReference type="Pfam" id="PF20434">
    <property type="entry name" value="BD-FAE"/>
    <property type="match status" value="1"/>
</dbReference>
<evidence type="ECO:0000256" key="1">
    <source>
        <dbReference type="ARBA" id="ARBA00010515"/>
    </source>
</evidence>
<dbReference type="EC" id="3.1.1.1" evidence="5"/>
<dbReference type="RefSeq" id="WP_146501618.1">
    <property type="nucleotide sequence ID" value="NZ_SJPG01000001.1"/>
</dbReference>
<feature type="domain" description="BD-FAE-like" evidence="4">
    <location>
        <begin position="62"/>
        <end position="249"/>
    </location>
</feature>
<sequence precursor="true">MLQICHSSLKLRLALLMAGMLLSLSPALFAAETSIEELKDAKPDRIIEFKQTEQGELKLHVFEPTASSKNVKRPAVVFFFGGGWVGGSPSQFYPHCRHLANQGMVAISAEYRIQSKHKTTPFECVEDGKSAIRWVRQHAEQFNIDPDRIAAGGGSAGGHVAATTATLTKFDNPQEDNAISSVPNALLLFNPVADTTDKGWAGGPKKLGDRAEELSPLQHINANTPPTIIFHGTGDTTVRYENVERFQNTMEAAGLRCELHGYEGRPHGFFNYSRNKDDFADTIHKMDDFLISLDWLKK</sequence>
<dbReference type="InterPro" id="IPR049492">
    <property type="entry name" value="BD-FAE-like_dom"/>
</dbReference>
<comment type="similarity">
    <text evidence="1">Belongs to the 'GDXG' lipolytic enzyme family.</text>
</comment>
<evidence type="ECO:0000313" key="5">
    <source>
        <dbReference type="EMBL" id="TWT59481.1"/>
    </source>
</evidence>
<name>A0A5C5XAQ3_9PLAN</name>
<dbReference type="OrthoDB" id="9815425at2"/>
<keyword evidence="3" id="KW-0732">Signal</keyword>
<evidence type="ECO:0000256" key="2">
    <source>
        <dbReference type="ARBA" id="ARBA00022801"/>
    </source>
</evidence>
<dbReference type="InterPro" id="IPR029058">
    <property type="entry name" value="AB_hydrolase_fold"/>
</dbReference>
<keyword evidence="2 5" id="KW-0378">Hydrolase</keyword>
<dbReference type="Proteomes" id="UP000316095">
    <property type="component" value="Unassembled WGS sequence"/>
</dbReference>
<gene>
    <name evidence="5" type="primary">nlhH_1</name>
    <name evidence="5" type="ORF">Pan54_01870</name>
</gene>
<protein>
    <submittedName>
        <fullName evidence="5">Carboxylesterase NlhH</fullName>
        <ecNumber evidence="5">3.1.1.1</ecNumber>
    </submittedName>
</protein>
<dbReference type="AlphaFoldDB" id="A0A5C5XAQ3"/>
<dbReference type="PANTHER" id="PTHR48081:SF30">
    <property type="entry name" value="ACETYL-HYDROLASE LIPR-RELATED"/>
    <property type="match status" value="1"/>
</dbReference>
<dbReference type="GO" id="GO:0106435">
    <property type="term" value="F:carboxylesterase activity"/>
    <property type="evidence" value="ECO:0007669"/>
    <property type="project" value="UniProtKB-EC"/>
</dbReference>
<dbReference type="PANTHER" id="PTHR48081">
    <property type="entry name" value="AB HYDROLASE SUPERFAMILY PROTEIN C4A8.06C"/>
    <property type="match status" value="1"/>
</dbReference>
<dbReference type="Gene3D" id="3.40.50.1820">
    <property type="entry name" value="alpha/beta hydrolase"/>
    <property type="match status" value="1"/>
</dbReference>
<comment type="caution">
    <text evidence="5">The sequence shown here is derived from an EMBL/GenBank/DDBJ whole genome shotgun (WGS) entry which is preliminary data.</text>
</comment>
<dbReference type="EMBL" id="SJPG01000001">
    <property type="protein sequence ID" value="TWT59481.1"/>
    <property type="molecule type" value="Genomic_DNA"/>
</dbReference>
<evidence type="ECO:0000313" key="6">
    <source>
        <dbReference type="Proteomes" id="UP000316095"/>
    </source>
</evidence>
<dbReference type="SUPFAM" id="SSF53474">
    <property type="entry name" value="alpha/beta-Hydrolases"/>
    <property type="match status" value="1"/>
</dbReference>
<evidence type="ECO:0000256" key="3">
    <source>
        <dbReference type="SAM" id="SignalP"/>
    </source>
</evidence>